<proteinExistence type="predicted"/>
<evidence type="ECO:0000256" key="1">
    <source>
        <dbReference type="SAM" id="MobiDB-lite"/>
    </source>
</evidence>
<feature type="compositionally biased region" description="Polar residues" evidence="1">
    <location>
        <begin position="17"/>
        <end position="45"/>
    </location>
</feature>
<reference evidence="2 3" key="1">
    <citation type="submission" date="2017-12" db="EMBL/GenBank/DDBJ databases">
        <title>The characterization of oligonucleotides binding to NgAgo.</title>
        <authorList>
            <person name="Jiang L."/>
            <person name="He B."/>
            <person name="Kang J."/>
            <person name="Yu M."/>
            <person name="Li N."/>
            <person name="Fang Y."/>
            <person name="Tang Z."/>
            <person name="Wu P."/>
            <person name="Yao P."/>
            <person name="Huang J."/>
        </authorList>
    </citation>
    <scope>NUCLEOTIDE SEQUENCE [LARGE SCALE GENOMIC DNA]</scope>
    <source>
        <strain evidence="2 3">SP2</strain>
        <tissue evidence="2">Freeze-dried powder thallus</tissue>
    </source>
</reference>
<accession>A0A2J4JG42</accession>
<gene>
    <name evidence="2" type="ORF">CYV19_07320</name>
</gene>
<dbReference type="AlphaFoldDB" id="A0A2J4JG42"/>
<comment type="caution">
    <text evidence="2">The sequence shown here is derived from an EMBL/GenBank/DDBJ whole genome shotgun (WGS) entry which is preliminary data.</text>
</comment>
<evidence type="ECO:0000313" key="3">
    <source>
        <dbReference type="Proteomes" id="UP000234484"/>
    </source>
</evidence>
<sequence>MAQTDHDSRSEVERTSQSRLGTLLVPSQPSTDGSNRATPPDSTHQCRLGPPLVAEAPVTEGGATANSRARFWGRRAAVLDRRSGRRSRRRTDPAPGPASARVAFVDTSLDRSANRAAAETRAVSMRVIGVCEPSQEQSVSLFSRLL</sequence>
<name>A0A2J4JG42_NATGS</name>
<feature type="region of interest" description="Disordered" evidence="1">
    <location>
        <begin position="79"/>
        <end position="99"/>
    </location>
</feature>
<dbReference type="Proteomes" id="UP000234484">
    <property type="component" value="Unassembled WGS sequence"/>
</dbReference>
<organism evidence="2 3">
    <name type="scientific">Natronobacterium gregoryi (strain ATCC 43098 / DSM 3393 / CCM 3738 / CIP 104747 / IAM 13177 / JCM 8860 / NBRC 102187 / NCIMB 2189 / SP2)</name>
    <dbReference type="NCBI Taxonomy" id="797304"/>
    <lineage>
        <taxon>Archaea</taxon>
        <taxon>Methanobacteriati</taxon>
        <taxon>Methanobacteriota</taxon>
        <taxon>Stenosarchaea group</taxon>
        <taxon>Halobacteria</taxon>
        <taxon>Halobacteriales</taxon>
        <taxon>Natrialbaceae</taxon>
        <taxon>Natronobacterium</taxon>
    </lineage>
</organism>
<evidence type="ECO:0000313" key="2">
    <source>
        <dbReference type="EMBL" id="PLK20879.1"/>
    </source>
</evidence>
<dbReference type="EMBL" id="PKKI01000016">
    <property type="protein sequence ID" value="PLK20879.1"/>
    <property type="molecule type" value="Genomic_DNA"/>
</dbReference>
<feature type="region of interest" description="Disordered" evidence="1">
    <location>
        <begin position="1"/>
        <end position="66"/>
    </location>
</feature>
<feature type="compositionally biased region" description="Basic and acidic residues" evidence="1">
    <location>
        <begin position="1"/>
        <end position="16"/>
    </location>
</feature>
<protein>
    <submittedName>
        <fullName evidence="2">Uncharacterized protein</fullName>
    </submittedName>
</protein>